<dbReference type="InterPro" id="IPR011009">
    <property type="entry name" value="Kinase-like_dom_sf"/>
</dbReference>
<dbReference type="SUPFAM" id="SSF56112">
    <property type="entry name" value="Protein kinase-like (PK-like)"/>
    <property type="match status" value="1"/>
</dbReference>
<name>A0A1G2BVE8_9BACT</name>
<protein>
    <recommendedName>
        <fullName evidence="3">Aminoglycoside phosphotransferase domain-containing protein</fullName>
    </recommendedName>
</protein>
<organism evidence="1 2">
    <name type="scientific">Candidatus Komeilibacteria bacterium RIFCSPLOWO2_01_FULL_53_11</name>
    <dbReference type="NCBI Taxonomy" id="1798552"/>
    <lineage>
        <taxon>Bacteria</taxon>
        <taxon>Candidatus Komeiliibacteriota</taxon>
    </lineage>
</organism>
<evidence type="ECO:0000313" key="2">
    <source>
        <dbReference type="Proteomes" id="UP000177349"/>
    </source>
</evidence>
<comment type="caution">
    <text evidence="1">The sequence shown here is derived from an EMBL/GenBank/DDBJ whole genome shotgun (WGS) entry which is preliminary data.</text>
</comment>
<evidence type="ECO:0008006" key="3">
    <source>
        <dbReference type="Google" id="ProtNLM"/>
    </source>
</evidence>
<proteinExistence type="predicted"/>
<evidence type="ECO:0000313" key="1">
    <source>
        <dbReference type="EMBL" id="OGY92926.1"/>
    </source>
</evidence>
<dbReference type="EMBL" id="MHKN01000005">
    <property type="protein sequence ID" value="OGY92926.1"/>
    <property type="molecule type" value="Genomic_DNA"/>
</dbReference>
<reference evidence="1 2" key="1">
    <citation type="journal article" date="2016" name="Nat. Commun.">
        <title>Thousands of microbial genomes shed light on interconnected biogeochemical processes in an aquifer system.</title>
        <authorList>
            <person name="Anantharaman K."/>
            <person name="Brown C.T."/>
            <person name="Hug L.A."/>
            <person name="Sharon I."/>
            <person name="Castelle C.J."/>
            <person name="Probst A.J."/>
            <person name="Thomas B.C."/>
            <person name="Singh A."/>
            <person name="Wilkins M.J."/>
            <person name="Karaoz U."/>
            <person name="Brodie E.L."/>
            <person name="Williams K.H."/>
            <person name="Hubbard S.S."/>
            <person name="Banfield J.F."/>
        </authorList>
    </citation>
    <scope>NUCLEOTIDE SEQUENCE [LARGE SCALE GENOMIC DNA]</scope>
</reference>
<gene>
    <name evidence="1" type="ORF">A3B31_03560</name>
</gene>
<sequence length="302" mass="34462">MEKTALPHELVIELLDHARKFMKEAQGTAPCIASGNLVAHEFPDRSKVRNFSTITRLVTLANGLKIFLIYRYPRSWIHSVTDNLLSRWPGGIPATKPFRLSTWKAIFKAKSRIQVIDLEPFVPVVAMPYIPNFNLWDVLQNDAGRLGWPQKMKALQNCCVQINEMHDAGTTWGQLIVHNIILHEQTLEPSICDTEVTYWKRVPLHRQRMFDWFQFIFSAAGSYRDPSGDQTKTAKVQEEIARELMSYIKDADVRKALIAYCRKWRLCGQLSLLQLICSAGFLGSIGCNVSNYGLIRRAIASL</sequence>
<dbReference type="AlphaFoldDB" id="A0A1G2BVE8"/>
<accession>A0A1G2BVE8</accession>
<dbReference type="Proteomes" id="UP000177349">
    <property type="component" value="Unassembled WGS sequence"/>
</dbReference>